<dbReference type="InterPro" id="IPR002939">
    <property type="entry name" value="DnaJ_C"/>
</dbReference>
<dbReference type="PRINTS" id="PR00625">
    <property type="entry name" value="JDOMAIN"/>
</dbReference>
<reference evidence="10" key="1">
    <citation type="submission" date="2023-04" db="EMBL/GenBank/DDBJ databases">
        <title>Candida boidinii NBRC 10035.</title>
        <authorList>
            <person name="Ichikawa N."/>
            <person name="Sato H."/>
            <person name="Tonouchi N."/>
        </authorList>
    </citation>
    <scope>NUCLEOTIDE SEQUENCE</scope>
    <source>
        <strain evidence="10">NBRC 10035</strain>
    </source>
</reference>
<dbReference type="InterPro" id="IPR008971">
    <property type="entry name" value="HSP40/DnaJ_pept-bd"/>
</dbReference>
<accession>A0A9W6WIP0</accession>
<dbReference type="GO" id="GO:0008270">
    <property type="term" value="F:zinc ion binding"/>
    <property type="evidence" value="ECO:0007669"/>
    <property type="project" value="UniProtKB-KW"/>
</dbReference>
<dbReference type="InterPro" id="IPR001305">
    <property type="entry name" value="HSP_DnaJ_Cys-rich_dom"/>
</dbReference>
<dbReference type="FunFam" id="2.10.230.10:FF:000001">
    <property type="entry name" value="DnaJ subfamily A member 2"/>
    <property type="match status" value="1"/>
</dbReference>
<dbReference type="GO" id="GO:0006457">
    <property type="term" value="P:protein folding"/>
    <property type="evidence" value="ECO:0007669"/>
    <property type="project" value="InterPro"/>
</dbReference>
<feature type="domain" description="CR-type" evidence="9">
    <location>
        <begin position="146"/>
        <end position="228"/>
    </location>
</feature>
<keyword evidence="5" id="KW-0143">Chaperone</keyword>
<dbReference type="InterPro" id="IPR001623">
    <property type="entry name" value="DnaJ_domain"/>
</dbReference>
<dbReference type="SMART" id="SM00271">
    <property type="entry name" value="DnaJ"/>
    <property type="match status" value="1"/>
</dbReference>
<feature type="signal peptide" evidence="7">
    <location>
        <begin position="1"/>
        <end position="20"/>
    </location>
</feature>
<evidence type="ECO:0000256" key="6">
    <source>
        <dbReference type="PROSITE-ProRule" id="PRU00546"/>
    </source>
</evidence>
<dbReference type="AlphaFoldDB" id="A0A9W6WIP0"/>
<sequence length="371" mass="41550">MIKSLSFLILVISIISSALAGADYYQILGVDRNADERTIKTAYRQLTKKYHPDKNPENEEAHNKFLQIGEAYEVLTDSEKRKIYDMYGEEGLKNGGQPQGDPFDMFANFFGGGGANFGQGGRQGGKPRGHDTAVQVEFTLEEFFNGVEREFNVQMTNLCDHCRGTGSEDGEMHTCNRCKGRGRILKKRKLGPGMIQQFETHCDGCGGTGQQIQKKCHSCGGQTTVKKDRTYSSHLSPGTPREFVETLSGEGDQNPKWVPGDLRVIFKESDNSNFGYRRIGNNLYRNEIISLNESLSGNWERVIPHLDSYDNTLKISREKGKIVLDGEVEIIKNKGMPIHGSNDEFGDLFIEYKVIYPAGNPSAIKKLRDEL</sequence>
<dbReference type="PROSITE" id="PS51188">
    <property type="entry name" value="ZF_CR"/>
    <property type="match status" value="1"/>
</dbReference>
<dbReference type="PROSITE" id="PS50076">
    <property type="entry name" value="DNAJ_2"/>
    <property type="match status" value="1"/>
</dbReference>
<dbReference type="CDD" id="cd06257">
    <property type="entry name" value="DnaJ"/>
    <property type="match status" value="1"/>
</dbReference>
<evidence type="ECO:0000313" key="11">
    <source>
        <dbReference type="Proteomes" id="UP001165120"/>
    </source>
</evidence>
<evidence type="ECO:0000256" key="3">
    <source>
        <dbReference type="ARBA" id="ARBA00022771"/>
    </source>
</evidence>
<keyword evidence="4 6" id="KW-0862">Zinc</keyword>
<dbReference type="SUPFAM" id="SSF57938">
    <property type="entry name" value="DnaJ/Hsp40 cysteine-rich domain"/>
    <property type="match status" value="1"/>
</dbReference>
<dbReference type="EMBL" id="BSXN01001242">
    <property type="protein sequence ID" value="GME72273.1"/>
    <property type="molecule type" value="Genomic_DNA"/>
</dbReference>
<dbReference type="SUPFAM" id="SSF46565">
    <property type="entry name" value="Chaperone J-domain"/>
    <property type="match status" value="1"/>
</dbReference>
<feature type="zinc finger region" description="CR-type" evidence="6">
    <location>
        <begin position="146"/>
        <end position="228"/>
    </location>
</feature>
<protein>
    <submittedName>
        <fullName evidence="10">Unnamed protein product</fullName>
    </submittedName>
</protein>
<proteinExistence type="predicted"/>
<dbReference type="InterPro" id="IPR036869">
    <property type="entry name" value="J_dom_sf"/>
</dbReference>
<keyword evidence="3 6" id="KW-0863">Zinc-finger</keyword>
<feature type="chain" id="PRO_5040998412" evidence="7">
    <location>
        <begin position="21"/>
        <end position="371"/>
    </location>
</feature>
<dbReference type="CDD" id="cd10747">
    <property type="entry name" value="DnaJ_C"/>
    <property type="match status" value="1"/>
</dbReference>
<keyword evidence="2" id="KW-0677">Repeat</keyword>
<evidence type="ECO:0000313" key="10">
    <source>
        <dbReference type="EMBL" id="GME72273.1"/>
    </source>
</evidence>
<comment type="caution">
    <text evidence="10">The sequence shown here is derived from an EMBL/GenBank/DDBJ whole genome shotgun (WGS) entry which is preliminary data.</text>
</comment>
<name>A0A9W6WIP0_CANBO</name>
<dbReference type="Gene3D" id="2.60.260.20">
    <property type="entry name" value="Urease metallochaperone UreE, N-terminal domain"/>
    <property type="match status" value="2"/>
</dbReference>
<dbReference type="Gene3D" id="2.10.230.10">
    <property type="entry name" value="Heat shock protein DnaJ, cysteine-rich domain"/>
    <property type="match status" value="1"/>
</dbReference>
<dbReference type="InterPro" id="IPR036410">
    <property type="entry name" value="HSP_DnaJ_Cys-rich_dom_sf"/>
</dbReference>
<evidence type="ECO:0000256" key="4">
    <source>
        <dbReference type="ARBA" id="ARBA00022833"/>
    </source>
</evidence>
<evidence type="ECO:0000256" key="7">
    <source>
        <dbReference type="SAM" id="SignalP"/>
    </source>
</evidence>
<dbReference type="GO" id="GO:0030544">
    <property type="term" value="F:Hsp70 protein binding"/>
    <property type="evidence" value="ECO:0007669"/>
    <property type="project" value="InterPro"/>
</dbReference>
<dbReference type="InterPro" id="IPR044713">
    <property type="entry name" value="DNJA1/2-like"/>
</dbReference>
<dbReference type="Pfam" id="PF00226">
    <property type="entry name" value="DnaJ"/>
    <property type="match status" value="1"/>
</dbReference>
<evidence type="ECO:0000256" key="1">
    <source>
        <dbReference type="ARBA" id="ARBA00022723"/>
    </source>
</evidence>
<dbReference type="Pfam" id="PF00684">
    <property type="entry name" value="DnaJ_CXXCXGXG"/>
    <property type="match status" value="1"/>
</dbReference>
<feature type="domain" description="J" evidence="8">
    <location>
        <begin position="23"/>
        <end position="88"/>
    </location>
</feature>
<dbReference type="Pfam" id="PF01556">
    <property type="entry name" value="DnaJ_C"/>
    <property type="match status" value="1"/>
</dbReference>
<evidence type="ECO:0000259" key="9">
    <source>
        <dbReference type="PROSITE" id="PS51188"/>
    </source>
</evidence>
<dbReference type="Proteomes" id="UP001165120">
    <property type="component" value="Unassembled WGS sequence"/>
</dbReference>
<keyword evidence="11" id="KW-1185">Reference proteome</keyword>
<dbReference type="SUPFAM" id="SSF49493">
    <property type="entry name" value="HSP40/DnaJ peptide-binding domain"/>
    <property type="match status" value="2"/>
</dbReference>
<gene>
    <name evidence="10" type="ORF">Cboi02_000354000</name>
</gene>
<evidence type="ECO:0000259" key="8">
    <source>
        <dbReference type="PROSITE" id="PS50076"/>
    </source>
</evidence>
<organism evidence="10 11">
    <name type="scientific">Candida boidinii</name>
    <name type="common">Yeast</name>
    <dbReference type="NCBI Taxonomy" id="5477"/>
    <lineage>
        <taxon>Eukaryota</taxon>
        <taxon>Fungi</taxon>
        <taxon>Dikarya</taxon>
        <taxon>Ascomycota</taxon>
        <taxon>Saccharomycotina</taxon>
        <taxon>Pichiomycetes</taxon>
        <taxon>Pichiales</taxon>
        <taxon>Pichiaceae</taxon>
        <taxon>Ogataea</taxon>
        <taxon>Ogataea/Candida clade</taxon>
    </lineage>
</organism>
<dbReference type="Gene3D" id="1.10.287.110">
    <property type="entry name" value="DnaJ domain"/>
    <property type="match status" value="1"/>
</dbReference>
<dbReference type="GO" id="GO:0051082">
    <property type="term" value="F:unfolded protein binding"/>
    <property type="evidence" value="ECO:0007669"/>
    <property type="project" value="InterPro"/>
</dbReference>
<evidence type="ECO:0000256" key="2">
    <source>
        <dbReference type="ARBA" id="ARBA00022737"/>
    </source>
</evidence>
<keyword evidence="7" id="KW-0732">Signal</keyword>
<dbReference type="PANTHER" id="PTHR43888">
    <property type="entry name" value="DNAJ-LIKE-2, ISOFORM A-RELATED"/>
    <property type="match status" value="1"/>
</dbReference>
<evidence type="ECO:0000256" key="5">
    <source>
        <dbReference type="ARBA" id="ARBA00023186"/>
    </source>
</evidence>
<keyword evidence="1 6" id="KW-0479">Metal-binding</keyword>
<dbReference type="CDD" id="cd10719">
    <property type="entry name" value="DnaJ_zf"/>
    <property type="match status" value="1"/>
</dbReference>